<dbReference type="RefSeq" id="WP_133527785.1">
    <property type="nucleotide sequence ID" value="NZ_SNXO01000005.1"/>
</dbReference>
<organism evidence="15 16">
    <name type="scientific">Aminicella lysinilytica</name>
    <dbReference type="NCBI Taxonomy" id="433323"/>
    <lineage>
        <taxon>Bacteria</taxon>
        <taxon>Bacillati</taxon>
        <taxon>Bacillota</taxon>
        <taxon>Clostridia</taxon>
        <taxon>Peptostreptococcales</taxon>
        <taxon>Anaerovoracaceae</taxon>
        <taxon>Aminicella</taxon>
    </lineage>
</organism>
<dbReference type="PANTHER" id="PTHR32182:SF0">
    <property type="entry name" value="DNA REPLICATION AND REPAIR PROTEIN RECF"/>
    <property type="match status" value="1"/>
</dbReference>
<keyword evidence="8 12" id="KW-0067">ATP-binding</keyword>
<dbReference type="SUPFAM" id="SSF52540">
    <property type="entry name" value="P-loop containing nucleoside triphosphate hydrolases"/>
    <property type="match status" value="1"/>
</dbReference>
<gene>
    <name evidence="12" type="primary">recF</name>
    <name evidence="15" type="ORF">EV211_10531</name>
</gene>
<dbReference type="CDD" id="cd03242">
    <property type="entry name" value="ABC_RecF"/>
    <property type="match status" value="1"/>
</dbReference>
<dbReference type="PROSITE" id="PS00617">
    <property type="entry name" value="RECF_1"/>
    <property type="match status" value="1"/>
</dbReference>
<keyword evidence="9 12" id="KW-0238">DNA-binding</keyword>
<dbReference type="HAMAP" id="MF_00365">
    <property type="entry name" value="RecF"/>
    <property type="match status" value="1"/>
</dbReference>
<dbReference type="NCBIfam" id="TIGR00611">
    <property type="entry name" value="recf"/>
    <property type="match status" value="1"/>
</dbReference>
<feature type="domain" description="RecF/RecN/SMC N-terminal" evidence="14">
    <location>
        <begin position="2"/>
        <end position="338"/>
    </location>
</feature>
<dbReference type="PROSITE" id="PS00618">
    <property type="entry name" value="RECF_2"/>
    <property type="match status" value="1"/>
</dbReference>
<evidence type="ECO:0000259" key="14">
    <source>
        <dbReference type="Pfam" id="PF02463"/>
    </source>
</evidence>
<evidence type="ECO:0000256" key="1">
    <source>
        <dbReference type="ARBA" id="ARBA00004496"/>
    </source>
</evidence>
<dbReference type="GO" id="GO:0009432">
    <property type="term" value="P:SOS response"/>
    <property type="evidence" value="ECO:0007669"/>
    <property type="project" value="UniProtKB-UniRule"/>
</dbReference>
<dbReference type="Proteomes" id="UP000295500">
    <property type="component" value="Unassembled WGS sequence"/>
</dbReference>
<dbReference type="OrthoDB" id="9803889at2"/>
<dbReference type="InterPro" id="IPR042174">
    <property type="entry name" value="RecF_2"/>
</dbReference>
<comment type="function">
    <text evidence="12 13">The RecF protein is involved in DNA metabolism; it is required for DNA replication and normal SOS inducibility. RecF binds preferentially to single-stranded, linear DNA. It also seems to bind ATP.</text>
</comment>
<keyword evidence="16" id="KW-1185">Reference proteome</keyword>
<keyword evidence="6 12" id="KW-0547">Nucleotide-binding</keyword>
<keyword evidence="4 12" id="KW-0963">Cytoplasm</keyword>
<proteinExistence type="inferred from homology"/>
<keyword evidence="10 12" id="KW-0234">DNA repair</keyword>
<evidence type="ECO:0000256" key="8">
    <source>
        <dbReference type="ARBA" id="ARBA00022840"/>
    </source>
</evidence>
<dbReference type="PANTHER" id="PTHR32182">
    <property type="entry name" value="DNA REPLICATION AND REPAIR PROTEIN RECF"/>
    <property type="match status" value="1"/>
</dbReference>
<name>A0A4R6Q9I9_9FIRM</name>
<keyword evidence="5 12" id="KW-0235">DNA replication</keyword>
<keyword evidence="11 12" id="KW-0742">SOS response</keyword>
<dbReference type="GO" id="GO:0005524">
    <property type="term" value="F:ATP binding"/>
    <property type="evidence" value="ECO:0007669"/>
    <property type="project" value="UniProtKB-UniRule"/>
</dbReference>
<sequence>MYIKKIELKNFRNYEDFSMDFDKKVNLIVGENAQGKTNLIEAIYLSSIGRSFRTNRDSDMIKFDDDRAYVKVYAQKEVIDTKVEITINGKSKKSIKKDGSLVRKTSELIDNIIIVIFSPEDLKIVKDEPEKRRKFIDRELAQIKPAYYDCLSNYKKILLQRNTYLKEDYVDNKVLSVWDSQLVRYGSDLMKMRKKFIDDINVFSGNIHSSITNGKEKLTLKYVPNIDYVESSEEQRKIFEESLQKSYDNDIKLRTTTKGPHKDDMSFFVNGINARNFGSQGQQRTCALSLKLAELDFIKEETGETGILLLDDVMSELDKERRKYLVDALHNNQIFITATDIDKELTDSYPEAKIINIEKGKIKIV</sequence>
<evidence type="ECO:0000256" key="10">
    <source>
        <dbReference type="ARBA" id="ARBA00023204"/>
    </source>
</evidence>
<dbReference type="InterPro" id="IPR001238">
    <property type="entry name" value="DNA-binding_RecF"/>
</dbReference>
<dbReference type="InterPro" id="IPR003395">
    <property type="entry name" value="RecF/RecN/SMC_N"/>
</dbReference>
<dbReference type="InterPro" id="IPR027417">
    <property type="entry name" value="P-loop_NTPase"/>
</dbReference>
<evidence type="ECO:0000256" key="3">
    <source>
        <dbReference type="ARBA" id="ARBA00020170"/>
    </source>
</evidence>
<dbReference type="Pfam" id="PF02463">
    <property type="entry name" value="SMC_N"/>
    <property type="match status" value="1"/>
</dbReference>
<accession>A0A4R6Q9I9</accession>
<dbReference type="GO" id="GO:0000731">
    <property type="term" value="P:DNA synthesis involved in DNA repair"/>
    <property type="evidence" value="ECO:0007669"/>
    <property type="project" value="TreeGrafter"/>
</dbReference>
<dbReference type="GO" id="GO:0005737">
    <property type="term" value="C:cytoplasm"/>
    <property type="evidence" value="ECO:0007669"/>
    <property type="project" value="UniProtKB-SubCell"/>
</dbReference>
<evidence type="ECO:0000313" key="16">
    <source>
        <dbReference type="Proteomes" id="UP000295500"/>
    </source>
</evidence>
<comment type="similarity">
    <text evidence="2 12 13">Belongs to the RecF family.</text>
</comment>
<dbReference type="GO" id="GO:0006260">
    <property type="term" value="P:DNA replication"/>
    <property type="evidence" value="ECO:0007669"/>
    <property type="project" value="UniProtKB-UniRule"/>
</dbReference>
<evidence type="ECO:0000313" key="15">
    <source>
        <dbReference type="EMBL" id="TDP58961.1"/>
    </source>
</evidence>
<dbReference type="Gene3D" id="1.20.1050.90">
    <property type="entry name" value="RecF/RecN/SMC, N-terminal domain"/>
    <property type="match status" value="1"/>
</dbReference>
<dbReference type="EMBL" id="SNXO01000005">
    <property type="protein sequence ID" value="TDP58961.1"/>
    <property type="molecule type" value="Genomic_DNA"/>
</dbReference>
<evidence type="ECO:0000256" key="7">
    <source>
        <dbReference type="ARBA" id="ARBA00022763"/>
    </source>
</evidence>
<evidence type="ECO:0000256" key="5">
    <source>
        <dbReference type="ARBA" id="ARBA00022705"/>
    </source>
</evidence>
<dbReference type="GO" id="GO:0006302">
    <property type="term" value="P:double-strand break repair"/>
    <property type="evidence" value="ECO:0007669"/>
    <property type="project" value="TreeGrafter"/>
</dbReference>
<comment type="caution">
    <text evidence="15">The sequence shown here is derived from an EMBL/GenBank/DDBJ whole genome shotgun (WGS) entry which is preliminary data.</text>
</comment>
<evidence type="ECO:0000256" key="4">
    <source>
        <dbReference type="ARBA" id="ARBA00022490"/>
    </source>
</evidence>
<evidence type="ECO:0000256" key="13">
    <source>
        <dbReference type="RuleBase" id="RU000578"/>
    </source>
</evidence>
<evidence type="ECO:0000256" key="2">
    <source>
        <dbReference type="ARBA" id="ARBA00008016"/>
    </source>
</evidence>
<dbReference type="GO" id="GO:0003697">
    <property type="term" value="F:single-stranded DNA binding"/>
    <property type="evidence" value="ECO:0007669"/>
    <property type="project" value="UniProtKB-UniRule"/>
</dbReference>
<evidence type="ECO:0000256" key="12">
    <source>
        <dbReference type="HAMAP-Rule" id="MF_00365"/>
    </source>
</evidence>
<comment type="subcellular location">
    <subcellularLocation>
        <location evidence="1 12 13">Cytoplasm</location>
    </subcellularLocation>
</comment>
<feature type="binding site" evidence="12">
    <location>
        <begin position="30"/>
        <end position="37"/>
    </location>
    <ligand>
        <name>ATP</name>
        <dbReference type="ChEBI" id="CHEBI:30616"/>
    </ligand>
</feature>
<protein>
    <recommendedName>
        <fullName evidence="3 12">DNA replication and repair protein RecF</fullName>
    </recommendedName>
</protein>
<evidence type="ECO:0000256" key="6">
    <source>
        <dbReference type="ARBA" id="ARBA00022741"/>
    </source>
</evidence>
<evidence type="ECO:0000256" key="11">
    <source>
        <dbReference type="ARBA" id="ARBA00023236"/>
    </source>
</evidence>
<dbReference type="InterPro" id="IPR018078">
    <property type="entry name" value="DNA-binding_RecF_CS"/>
</dbReference>
<evidence type="ECO:0000256" key="9">
    <source>
        <dbReference type="ARBA" id="ARBA00023125"/>
    </source>
</evidence>
<reference evidence="15 16" key="1">
    <citation type="submission" date="2019-03" db="EMBL/GenBank/DDBJ databases">
        <title>Genomic Encyclopedia of Type Strains, Phase IV (KMG-IV): sequencing the most valuable type-strain genomes for metagenomic binning, comparative biology and taxonomic classification.</title>
        <authorList>
            <person name="Goeker M."/>
        </authorList>
    </citation>
    <scope>NUCLEOTIDE SEQUENCE [LARGE SCALE GENOMIC DNA]</scope>
    <source>
        <strain evidence="15 16">DSM 28287</strain>
    </source>
</reference>
<keyword evidence="7 12" id="KW-0227">DNA damage</keyword>
<dbReference type="AlphaFoldDB" id="A0A4R6Q9I9"/>
<dbReference type="Gene3D" id="3.40.50.300">
    <property type="entry name" value="P-loop containing nucleotide triphosphate hydrolases"/>
    <property type="match status" value="1"/>
</dbReference>